<dbReference type="EMBL" id="JARBHB010000006">
    <property type="protein sequence ID" value="KAJ8881455.1"/>
    <property type="molecule type" value="Genomic_DNA"/>
</dbReference>
<evidence type="ECO:0000313" key="2">
    <source>
        <dbReference type="EMBL" id="KAJ8881455.1"/>
    </source>
</evidence>
<comment type="caution">
    <text evidence="2">The sequence shown here is derived from an EMBL/GenBank/DDBJ whole genome shotgun (WGS) entry which is preliminary data.</text>
</comment>
<dbReference type="Proteomes" id="UP001159363">
    <property type="component" value="Chromosome 5"/>
</dbReference>
<organism evidence="2 3">
    <name type="scientific">Dryococelus australis</name>
    <dbReference type="NCBI Taxonomy" id="614101"/>
    <lineage>
        <taxon>Eukaryota</taxon>
        <taxon>Metazoa</taxon>
        <taxon>Ecdysozoa</taxon>
        <taxon>Arthropoda</taxon>
        <taxon>Hexapoda</taxon>
        <taxon>Insecta</taxon>
        <taxon>Pterygota</taxon>
        <taxon>Neoptera</taxon>
        <taxon>Polyneoptera</taxon>
        <taxon>Phasmatodea</taxon>
        <taxon>Verophasmatodea</taxon>
        <taxon>Anareolatae</taxon>
        <taxon>Phasmatidae</taxon>
        <taxon>Eurycanthinae</taxon>
        <taxon>Dryococelus</taxon>
    </lineage>
</organism>
<reference evidence="2 3" key="1">
    <citation type="submission" date="2023-02" db="EMBL/GenBank/DDBJ databases">
        <title>LHISI_Scaffold_Assembly.</title>
        <authorList>
            <person name="Stuart O.P."/>
            <person name="Cleave R."/>
            <person name="Magrath M.J.L."/>
            <person name="Mikheyev A.S."/>
        </authorList>
    </citation>
    <scope>NUCLEOTIDE SEQUENCE [LARGE SCALE GENOMIC DNA]</scope>
    <source>
        <strain evidence="2">Daus_M_001</strain>
        <tissue evidence="2">Leg muscle</tissue>
    </source>
</reference>
<proteinExistence type="predicted"/>
<feature type="compositionally biased region" description="Basic and acidic residues" evidence="1">
    <location>
        <begin position="33"/>
        <end position="48"/>
    </location>
</feature>
<feature type="region of interest" description="Disordered" evidence="1">
    <location>
        <begin position="401"/>
        <end position="426"/>
    </location>
</feature>
<name>A0ABQ9HB25_9NEOP</name>
<evidence type="ECO:0000256" key="1">
    <source>
        <dbReference type="SAM" id="MobiDB-lite"/>
    </source>
</evidence>
<evidence type="ECO:0000313" key="3">
    <source>
        <dbReference type="Proteomes" id="UP001159363"/>
    </source>
</evidence>
<sequence>MPVRFVAVVILQQRTHDVRVKKPMRVTEASMEQSRKEKGGRGIPEKTHRPVVSSDTIPTCENPGVTRPGIESGSPWWEAIRLAAQPPRPRRGSSSISVCMNSARQGKSNTESMTQLPQYISELYDEEVNSTQQRNANVAITAFRRHPIVQLRDALQCSHETPSSAVIRCPLVHHETSPNTVKRRPVVQLRDAVQCSHETPSSAVMRRPRSSHETPSNVAKRRPPVQSEYRPVSLEFSARASAASWKCVSAPRTDAVRLGRADSRLREAGRRKPSVLRAVMYIGSSLSRRFIVMKLPLARSGRWDREGRNGCSGGITARLALLARPLLPTFTLINPLFLPPLDSYPPARNIPILRLSKPYHGAFHYRSRSIVRTPYCEHSRSLEDSQSMVCRKIAIAHGQPEDSECGMIQRRRNKNTKTERKREHLE</sequence>
<accession>A0ABQ9HB25</accession>
<feature type="region of interest" description="Disordered" evidence="1">
    <location>
        <begin position="194"/>
        <end position="226"/>
    </location>
</feature>
<gene>
    <name evidence="2" type="ORF">PR048_017936</name>
</gene>
<feature type="region of interest" description="Disordered" evidence="1">
    <location>
        <begin position="26"/>
        <end position="71"/>
    </location>
</feature>
<protein>
    <submittedName>
        <fullName evidence="2">Uncharacterized protein</fullName>
    </submittedName>
</protein>
<feature type="compositionally biased region" description="Basic and acidic residues" evidence="1">
    <location>
        <begin position="416"/>
        <end position="426"/>
    </location>
</feature>
<keyword evidence="3" id="KW-1185">Reference proteome</keyword>